<dbReference type="GO" id="GO:0031201">
    <property type="term" value="C:SNARE complex"/>
    <property type="evidence" value="ECO:0007669"/>
    <property type="project" value="TreeGrafter"/>
</dbReference>
<dbReference type="eggNOG" id="KOG0810">
    <property type="taxonomic scope" value="Eukaryota"/>
</dbReference>
<comment type="caution">
    <text evidence="7">The sequence shown here is derived from an EMBL/GenBank/DDBJ whole genome shotgun (WGS) entry which is preliminary data.</text>
</comment>
<dbReference type="Pfam" id="PF05739">
    <property type="entry name" value="SNARE"/>
    <property type="match status" value="1"/>
</dbReference>
<dbReference type="PANTHER" id="PTHR19957">
    <property type="entry name" value="SYNTAXIN"/>
    <property type="match status" value="1"/>
</dbReference>
<dbReference type="GO" id="GO:0000149">
    <property type="term" value="F:SNARE binding"/>
    <property type="evidence" value="ECO:0007669"/>
    <property type="project" value="TreeGrafter"/>
</dbReference>
<evidence type="ECO:0000259" key="6">
    <source>
        <dbReference type="PROSITE" id="PS50192"/>
    </source>
</evidence>
<name>A0A099NYI9_PICKU</name>
<evidence type="ECO:0000256" key="3">
    <source>
        <dbReference type="SAM" id="Coils"/>
    </source>
</evidence>
<feature type="domain" description="T-SNARE coiled-coil homology" evidence="6">
    <location>
        <begin position="370"/>
        <end position="432"/>
    </location>
</feature>
<dbReference type="InterPro" id="IPR000727">
    <property type="entry name" value="T_SNARE_dom"/>
</dbReference>
<evidence type="ECO:0000313" key="8">
    <source>
        <dbReference type="Proteomes" id="UP000029867"/>
    </source>
</evidence>
<dbReference type="GO" id="GO:0005886">
    <property type="term" value="C:plasma membrane"/>
    <property type="evidence" value="ECO:0007669"/>
    <property type="project" value="TreeGrafter"/>
</dbReference>
<feature type="transmembrane region" description="Helical" evidence="5">
    <location>
        <begin position="445"/>
        <end position="466"/>
    </location>
</feature>
<dbReference type="InterPro" id="IPR010989">
    <property type="entry name" value="SNARE"/>
</dbReference>
<sequence length="470" mass="53153">MSYNPYAEQSGNPYAENTGNPYIDNTGNPYAGHNDYEMNTYNQSSNINNNNNNNNINNAGDDFFSRIQTLKDDLNDYNLLINQIERLQMSALNAVSADELNAIKAQIDSVSNNIKSVQTLEIKPKLTELYETVGGDVDKEEQVNNIRNQFHMSYNPYAEQSGNPYAENTGNPYIDNTGNPYAGDNDYEMNTYNQSSNINNNNNNNNNINNAGDDFFSRIQTLKDDLNDYNLLINQIERLQMSALNAVSADELNAIKAQIDSVSNNIKSVQTLEIKPKLTELYETVGGDVDKKEQVNNIRNQFRNAILRFQQVDDSYRQSNQNKAIEQYQIVNPDATYSESLQFIDHIGDQQVFDEAINMANRKGEAVAVLDEVKTRHQEVLRAVQMTNELNILLDDLQNLAFQQDEIIDSANKNIERAQDQLERGDANVVKARDHAKKGRKWRWILFWVVVVLICAIVGGVVGGVVGSRH</sequence>
<dbReference type="EMBL" id="JQFK01000050">
    <property type="protein sequence ID" value="KGK36896.1"/>
    <property type="molecule type" value="Genomic_DNA"/>
</dbReference>
<comment type="similarity">
    <text evidence="2">Belongs to the syntaxin family.</text>
</comment>
<organism evidence="7 8">
    <name type="scientific">Pichia kudriavzevii</name>
    <name type="common">Yeast</name>
    <name type="synonym">Issatchenkia orientalis</name>
    <dbReference type="NCBI Taxonomy" id="4909"/>
    <lineage>
        <taxon>Eukaryota</taxon>
        <taxon>Fungi</taxon>
        <taxon>Dikarya</taxon>
        <taxon>Ascomycota</taxon>
        <taxon>Saccharomycotina</taxon>
        <taxon>Pichiomycetes</taxon>
        <taxon>Pichiales</taxon>
        <taxon>Pichiaceae</taxon>
        <taxon>Pichia</taxon>
    </lineage>
</organism>
<dbReference type="Gene3D" id="1.20.58.70">
    <property type="match status" value="2"/>
</dbReference>
<keyword evidence="3" id="KW-0175">Coiled coil</keyword>
<evidence type="ECO:0000313" key="7">
    <source>
        <dbReference type="EMBL" id="KGK36896.1"/>
    </source>
</evidence>
<dbReference type="SMART" id="SM00397">
    <property type="entry name" value="t_SNARE"/>
    <property type="match status" value="1"/>
</dbReference>
<dbReference type="GO" id="GO:0005484">
    <property type="term" value="F:SNAP receptor activity"/>
    <property type="evidence" value="ECO:0007669"/>
    <property type="project" value="TreeGrafter"/>
</dbReference>
<dbReference type="AlphaFoldDB" id="A0A099NYI9"/>
<gene>
    <name evidence="7" type="ORF">JL09_g3952</name>
</gene>
<dbReference type="PANTHER" id="PTHR19957:SF307">
    <property type="entry name" value="PROTEIN SSO1-RELATED"/>
    <property type="match status" value="1"/>
</dbReference>
<keyword evidence="5" id="KW-0472">Membrane</keyword>
<dbReference type="VEuPathDB" id="FungiDB:C5L36_0C07525"/>
<keyword evidence="5" id="KW-1133">Transmembrane helix</keyword>
<keyword evidence="5" id="KW-0812">Transmembrane</keyword>
<evidence type="ECO:0000256" key="2">
    <source>
        <dbReference type="ARBA" id="ARBA00009063"/>
    </source>
</evidence>
<dbReference type="GO" id="GO:0006887">
    <property type="term" value="P:exocytosis"/>
    <property type="evidence" value="ECO:0007669"/>
    <property type="project" value="TreeGrafter"/>
</dbReference>
<evidence type="ECO:0000256" key="4">
    <source>
        <dbReference type="SAM" id="MobiDB-lite"/>
    </source>
</evidence>
<proteinExistence type="inferred from homology"/>
<reference evidence="8" key="1">
    <citation type="journal article" date="2014" name="Microb. Cell Fact.">
        <title>Exploiting Issatchenkia orientalis SD108 for succinic acid production.</title>
        <authorList>
            <person name="Xiao H."/>
            <person name="Shao Z."/>
            <person name="Jiang Y."/>
            <person name="Dole S."/>
            <person name="Zhao H."/>
        </authorList>
    </citation>
    <scope>NUCLEOTIDE SEQUENCE [LARGE SCALE GENOMIC DNA]</scope>
    <source>
        <strain evidence="8">SD108</strain>
    </source>
</reference>
<accession>A0A099NYI9</accession>
<evidence type="ECO:0000256" key="1">
    <source>
        <dbReference type="ARBA" id="ARBA00004211"/>
    </source>
</evidence>
<dbReference type="GO" id="GO:0012505">
    <property type="term" value="C:endomembrane system"/>
    <property type="evidence" value="ECO:0007669"/>
    <property type="project" value="TreeGrafter"/>
</dbReference>
<feature type="region of interest" description="Disordered" evidence="4">
    <location>
        <begin position="1"/>
        <end position="21"/>
    </location>
</feature>
<dbReference type="SUPFAM" id="SSF47661">
    <property type="entry name" value="t-snare proteins"/>
    <property type="match status" value="2"/>
</dbReference>
<dbReference type="GO" id="GO:0006886">
    <property type="term" value="P:intracellular protein transport"/>
    <property type="evidence" value="ECO:0007669"/>
    <property type="project" value="TreeGrafter"/>
</dbReference>
<comment type="subcellular location">
    <subcellularLocation>
        <location evidence="1">Membrane</location>
        <topology evidence="1">Single-pass type IV membrane protein</topology>
    </subcellularLocation>
</comment>
<dbReference type="InterPro" id="IPR045242">
    <property type="entry name" value="Syntaxin"/>
</dbReference>
<dbReference type="HOGENOM" id="CLU_581482_0_0_1"/>
<dbReference type="Proteomes" id="UP000029867">
    <property type="component" value="Unassembled WGS sequence"/>
</dbReference>
<dbReference type="PROSITE" id="PS50192">
    <property type="entry name" value="T_SNARE"/>
    <property type="match status" value="1"/>
</dbReference>
<dbReference type="GO" id="GO:0048278">
    <property type="term" value="P:vesicle docking"/>
    <property type="evidence" value="ECO:0007669"/>
    <property type="project" value="TreeGrafter"/>
</dbReference>
<dbReference type="GO" id="GO:0006906">
    <property type="term" value="P:vesicle fusion"/>
    <property type="evidence" value="ECO:0007669"/>
    <property type="project" value="TreeGrafter"/>
</dbReference>
<protein>
    <recommendedName>
        <fullName evidence="6">t-SNARE coiled-coil homology domain-containing protein</fullName>
    </recommendedName>
</protein>
<feature type="coiled-coil region" evidence="3">
    <location>
        <begin position="408"/>
        <end position="435"/>
    </location>
</feature>
<evidence type="ECO:0000256" key="5">
    <source>
        <dbReference type="SAM" id="Phobius"/>
    </source>
</evidence>